<keyword evidence="2" id="KW-1185">Reference proteome</keyword>
<proteinExistence type="predicted"/>
<accession>A0ACC0F6T4</accession>
<dbReference type="Proteomes" id="UP001060215">
    <property type="component" value="Chromosome 11"/>
</dbReference>
<organism evidence="1 2">
    <name type="scientific">Camellia lanceoleosa</name>
    <dbReference type="NCBI Taxonomy" id="1840588"/>
    <lineage>
        <taxon>Eukaryota</taxon>
        <taxon>Viridiplantae</taxon>
        <taxon>Streptophyta</taxon>
        <taxon>Embryophyta</taxon>
        <taxon>Tracheophyta</taxon>
        <taxon>Spermatophyta</taxon>
        <taxon>Magnoliopsida</taxon>
        <taxon>eudicotyledons</taxon>
        <taxon>Gunneridae</taxon>
        <taxon>Pentapetalae</taxon>
        <taxon>asterids</taxon>
        <taxon>Ericales</taxon>
        <taxon>Theaceae</taxon>
        <taxon>Camellia</taxon>
    </lineage>
</organism>
<dbReference type="EMBL" id="CM045768">
    <property type="protein sequence ID" value="KAI7984052.1"/>
    <property type="molecule type" value="Genomic_DNA"/>
</dbReference>
<evidence type="ECO:0000313" key="2">
    <source>
        <dbReference type="Proteomes" id="UP001060215"/>
    </source>
</evidence>
<gene>
    <name evidence="1" type="ORF">LOK49_LG15G01698</name>
</gene>
<comment type="caution">
    <text evidence="1">The sequence shown here is derived from an EMBL/GenBank/DDBJ whole genome shotgun (WGS) entry which is preliminary data.</text>
</comment>
<protein>
    <submittedName>
        <fullName evidence="1">Pentatricopeptide repeat-containing protein</fullName>
    </submittedName>
</protein>
<reference evidence="1 2" key="1">
    <citation type="journal article" date="2022" name="Plant J.">
        <title>Chromosome-level genome of Camellia lanceoleosa provides a valuable resource for understanding genome evolution and self-incompatibility.</title>
        <authorList>
            <person name="Gong W."/>
            <person name="Xiao S."/>
            <person name="Wang L."/>
            <person name="Liao Z."/>
            <person name="Chang Y."/>
            <person name="Mo W."/>
            <person name="Hu G."/>
            <person name="Li W."/>
            <person name="Zhao G."/>
            <person name="Zhu H."/>
            <person name="Hu X."/>
            <person name="Ji K."/>
            <person name="Xiang X."/>
            <person name="Song Q."/>
            <person name="Yuan D."/>
            <person name="Jin S."/>
            <person name="Zhang L."/>
        </authorList>
    </citation>
    <scope>NUCLEOTIDE SEQUENCE [LARGE SCALE GENOMIC DNA]</scope>
    <source>
        <strain evidence="1">SQ_2022a</strain>
    </source>
</reference>
<evidence type="ECO:0000313" key="1">
    <source>
        <dbReference type="EMBL" id="KAI7984052.1"/>
    </source>
</evidence>
<name>A0ACC0F6T4_9ERIC</name>
<sequence>MPPSKPNQTQKIGDLITRTHNNPHLTTSSSQPRLSDLTPNHVHLILSDPPLKTSQCIDFFNFLLNNHSSISFNLDLHTHFVLLRRLIKARRFTDAKNHLNSLSTNVNLRYPFSDLASFVENHCVEPKILAKLFNLMLKVYSDSQKFDEALETFNYMRNNGVKINETICTIHLIALVRCDQVGSALEFLCQMVESGIEVSVFSMTVVVDGLCTKRWWVEESNPILLHSAHWWMLVLRDGILGSWI</sequence>